<evidence type="ECO:0000256" key="5">
    <source>
        <dbReference type="ARBA" id="ARBA00023004"/>
    </source>
</evidence>
<dbReference type="PANTHER" id="PTHR11903">
    <property type="entry name" value="PROSTAGLANDIN G/H SYNTHASE"/>
    <property type="match status" value="1"/>
</dbReference>
<dbReference type="EMBL" id="JATAAI010000032">
    <property type="protein sequence ID" value="KAK1735850.1"/>
    <property type="molecule type" value="Genomic_DNA"/>
</dbReference>
<dbReference type="PANTHER" id="PTHR11903:SF11">
    <property type="entry name" value="ALPHA-DIOXYGENASE 1"/>
    <property type="match status" value="1"/>
</dbReference>
<dbReference type="GO" id="GO:0006952">
    <property type="term" value="P:defense response"/>
    <property type="evidence" value="ECO:0007669"/>
    <property type="project" value="UniProtKB-KW"/>
</dbReference>
<evidence type="ECO:0000256" key="1">
    <source>
        <dbReference type="ARBA" id="ARBA00022723"/>
    </source>
</evidence>
<dbReference type="EC" id="1.13.11.92" evidence="6"/>
<evidence type="ECO:0000256" key="2">
    <source>
        <dbReference type="ARBA" id="ARBA00022821"/>
    </source>
</evidence>
<dbReference type="GO" id="GO:0046872">
    <property type="term" value="F:metal ion binding"/>
    <property type="evidence" value="ECO:0007669"/>
    <property type="project" value="UniProtKB-KW"/>
</dbReference>
<dbReference type="GO" id="GO:0102672">
    <property type="term" value="F:fatty acid alpha-dioxygenase activity"/>
    <property type="evidence" value="ECO:0007669"/>
    <property type="project" value="UniProtKB-EC"/>
</dbReference>
<dbReference type="SUPFAM" id="SSF48113">
    <property type="entry name" value="Heme-dependent peroxidases"/>
    <property type="match status" value="1"/>
</dbReference>
<sequence>MQKQIELGKEIFYTPSDWLAPDNPKGISEFQALMASISFMVALRGRLYISYPGDDQHQQDKLKFDCASTDIRFRSADGSCNSISQPAMGKVGTSFNRNLKPSEPHKNGEADVALVANIMKRDTNSFAPFNQLASAWIQFMTHDWFQHDASSSQGLKMKNVVTHWWDASQMYGSSQEEVDAVRAEGGKLHLDVNDEIDYNASLPITGFRENWWAGLHILHTIFAREHNHIVDILAQSYPSMTEGELFGTARNIIAVLLAKIHTVEWTPTLLDNAVSDMALNINWHGLQTVTSMYFKGKNIPDEVKDIIDEMKVPSVFGSNYTTEQTLFNTPFYMTEEFVSVYRMHTLLPDAMILEGGKTVSLQELAFTDARNLVSDPSKTTATLLQAFAHTPAQALSLKNYPKSLFNLQIGNGKSINLAEIDISRDRARGIPRYNDARRQLLLTPYKSMDDLTSDKEELKLLKSVYTDIEQVDFLVGCLVDKDRPDGFAFGIVPYYIFVVMASRRLLSDRFFQEGLTEENYSEIGVRYLMETNFHDILARQFPNMKNTIPRNPFSNDWEFELF</sequence>
<dbReference type="PROSITE" id="PS50292">
    <property type="entry name" value="PEROXIDASE_3"/>
    <property type="match status" value="1"/>
</dbReference>
<keyword evidence="5" id="KW-0408">Iron</keyword>
<reference evidence="6" key="1">
    <citation type="submission" date="2023-06" db="EMBL/GenBank/DDBJ databases">
        <title>Survivors Of The Sea: Transcriptome response of Skeletonema marinoi to long-term dormancy.</title>
        <authorList>
            <person name="Pinder M.I.M."/>
            <person name="Kourtchenko O."/>
            <person name="Robertson E.K."/>
            <person name="Larsson T."/>
            <person name="Maumus F."/>
            <person name="Osuna-Cruz C.M."/>
            <person name="Vancaester E."/>
            <person name="Stenow R."/>
            <person name="Vandepoele K."/>
            <person name="Ploug H."/>
            <person name="Bruchert V."/>
            <person name="Godhe A."/>
            <person name="Topel M."/>
        </authorList>
    </citation>
    <scope>NUCLEOTIDE SEQUENCE</scope>
    <source>
        <strain evidence="6">R05AC</strain>
    </source>
</reference>
<dbReference type="GO" id="GO:0006979">
    <property type="term" value="P:response to oxidative stress"/>
    <property type="evidence" value="ECO:0007669"/>
    <property type="project" value="InterPro"/>
</dbReference>
<dbReference type="GO" id="GO:0004601">
    <property type="term" value="F:peroxidase activity"/>
    <property type="evidence" value="ECO:0007669"/>
    <property type="project" value="InterPro"/>
</dbReference>
<evidence type="ECO:0000256" key="4">
    <source>
        <dbReference type="ARBA" id="ARBA00023002"/>
    </source>
</evidence>
<proteinExistence type="predicted"/>
<dbReference type="InterPro" id="IPR010255">
    <property type="entry name" value="Haem_peroxidase_sf"/>
</dbReference>
<dbReference type="Proteomes" id="UP001224775">
    <property type="component" value="Unassembled WGS sequence"/>
</dbReference>
<dbReference type="Pfam" id="PF03098">
    <property type="entry name" value="An_peroxidase"/>
    <property type="match status" value="2"/>
</dbReference>
<keyword evidence="4 6" id="KW-0560">Oxidoreductase</keyword>
<dbReference type="AlphaFoldDB" id="A0AAD8XYK5"/>
<evidence type="ECO:0000256" key="3">
    <source>
        <dbReference type="ARBA" id="ARBA00022964"/>
    </source>
</evidence>
<organism evidence="6 7">
    <name type="scientific">Skeletonema marinoi</name>
    <dbReference type="NCBI Taxonomy" id="267567"/>
    <lineage>
        <taxon>Eukaryota</taxon>
        <taxon>Sar</taxon>
        <taxon>Stramenopiles</taxon>
        <taxon>Ochrophyta</taxon>
        <taxon>Bacillariophyta</taxon>
        <taxon>Coscinodiscophyceae</taxon>
        <taxon>Thalassiosirophycidae</taxon>
        <taxon>Thalassiosirales</taxon>
        <taxon>Skeletonemataceae</taxon>
        <taxon>Skeletonema</taxon>
        <taxon>Skeletonema marinoi-dohrnii complex</taxon>
    </lineage>
</organism>
<dbReference type="Gene3D" id="1.10.640.10">
    <property type="entry name" value="Haem peroxidase domain superfamily, animal type"/>
    <property type="match status" value="1"/>
</dbReference>
<keyword evidence="3" id="KW-0223">Dioxygenase</keyword>
<evidence type="ECO:0000313" key="6">
    <source>
        <dbReference type="EMBL" id="KAK1735850.1"/>
    </source>
</evidence>
<dbReference type="InterPro" id="IPR050783">
    <property type="entry name" value="Oxylipin_biosynth_metab"/>
</dbReference>
<protein>
    <submittedName>
        <fullName evidence="6">Alpha-dioxygenase 1</fullName>
        <ecNumber evidence="6">1.13.11.92</ecNumber>
    </submittedName>
</protein>
<dbReference type="InterPro" id="IPR019791">
    <property type="entry name" value="Haem_peroxidase_animal"/>
</dbReference>
<accession>A0AAD8XYK5</accession>
<gene>
    <name evidence="6" type="ORF">QTG54_013556</name>
</gene>
<dbReference type="GO" id="GO:0006631">
    <property type="term" value="P:fatty acid metabolic process"/>
    <property type="evidence" value="ECO:0007669"/>
    <property type="project" value="UniProtKB-ARBA"/>
</dbReference>
<name>A0AAD8XYK5_9STRA</name>
<keyword evidence="2" id="KW-0611">Plant defense</keyword>
<keyword evidence="1" id="KW-0479">Metal-binding</keyword>
<keyword evidence="7" id="KW-1185">Reference proteome</keyword>
<dbReference type="GO" id="GO:0020037">
    <property type="term" value="F:heme binding"/>
    <property type="evidence" value="ECO:0007669"/>
    <property type="project" value="InterPro"/>
</dbReference>
<evidence type="ECO:0000313" key="7">
    <source>
        <dbReference type="Proteomes" id="UP001224775"/>
    </source>
</evidence>
<comment type="caution">
    <text evidence="6">The sequence shown here is derived from an EMBL/GenBank/DDBJ whole genome shotgun (WGS) entry which is preliminary data.</text>
</comment>
<dbReference type="InterPro" id="IPR037120">
    <property type="entry name" value="Haem_peroxidase_sf_animal"/>
</dbReference>